<comment type="caution">
    <text evidence="1">The sequence shown here is derived from an EMBL/GenBank/DDBJ whole genome shotgun (WGS) entry which is preliminary data.</text>
</comment>
<dbReference type="AlphaFoldDB" id="A0A9J5VZ89"/>
<evidence type="ECO:0000313" key="2">
    <source>
        <dbReference type="Proteomes" id="UP000824120"/>
    </source>
</evidence>
<reference evidence="1" key="1">
    <citation type="submission" date="2020-09" db="EMBL/GenBank/DDBJ databases">
        <title>De no assembly of potato wild relative species, Solanum commersonii.</title>
        <authorList>
            <person name="Cho K."/>
        </authorList>
    </citation>
    <scope>NUCLEOTIDE SEQUENCE</scope>
    <source>
        <strain evidence="1">LZ3.2</strain>
        <tissue evidence="1">Leaf</tissue>
    </source>
</reference>
<sequence length="149" mass="17201">MFSFPKSSFSFMDTSLFTAQNIKIYKIKNLIPIDEFHLFYSSIKSPGSKFIFNLIQSNANKCTPFSHVIFTINMERIGLVEKKISSTSFWIKPITVFDVLYRFTDYSECFKNYDAKDKIIKLPGLPPLSPIDFPSFVFDLRVPIGQLSL</sequence>
<proteinExistence type="predicted"/>
<protein>
    <submittedName>
        <fullName evidence="1">Uncharacterized protein</fullName>
    </submittedName>
</protein>
<organism evidence="1 2">
    <name type="scientific">Solanum commersonii</name>
    <name type="common">Commerson's wild potato</name>
    <name type="synonym">Commerson's nightshade</name>
    <dbReference type="NCBI Taxonomy" id="4109"/>
    <lineage>
        <taxon>Eukaryota</taxon>
        <taxon>Viridiplantae</taxon>
        <taxon>Streptophyta</taxon>
        <taxon>Embryophyta</taxon>
        <taxon>Tracheophyta</taxon>
        <taxon>Spermatophyta</taxon>
        <taxon>Magnoliopsida</taxon>
        <taxon>eudicotyledons</taxon>
        <taxon>Gunneridae</taxon>
        <taxon>Pentapetalae</taxon>
        <taxon>asterids</taxon>
        <taxon>lamiids</taxon>
        <taxon>Solanales</taxon>
        <taxon>Solanaceae</taxon>
        <taxon>Solanoideae</taxon>
        <taxon>Solaneae</taxon>
        <taxon>Solanum</taxon>
    </lineage>
</organism>
<keyword evidence="2" id="KW-1185">Reference proteome</keyword>
<accession>A0A9J5VZ89</accession>
<dbReference type="Proteomes" id="UP000824120">
    <property type="component" value="Unassembled WGS sequence"/>
</dbReference>
<name>A0A9J5VZ89_SOLCO</name>
<gene>
    <name evidence="1" type="ORF">H5410_064506</name>
</gene>
<evidence type="ECO:0000313" key="1">
    <source>
        <dbReference type="EMBL" id="KAG5568480.1"/>
    </source>
</evidence>
<dbReference type="Gene3D" id="3.40.50.2000">
    <property type="entry name" value="Glycogen Phosphorylase B"/>
    <property type="match status" value="1"/>
</dbReference>
<dbReference type="EMBL" id="JACXVP010000109">
    <property type="protein sequence ID" value="KAG5568480.1"/>
    <property type="molecule type" value="Genomic_DNA"/>
</dbReference>